<feature type="signal peptide" evidence="1">
    <location>
        <begin position="1"/>
        <end position="16"/>
    </location>
</feature>
<evidence type="ECO:0000256" key="1">
    <source>
        <dbReference type="SAM" id="SignalP"/>
    </source>
</evidence>
<proteinExistence type="evidence at transcript level"/>
<evidence type="ECO:0000313" key="2">
    <source>
        <dbReference type="EMBL" id="JAC23949.1"/>
    </source>
</evidence>
<feature type="chain" id="PRO_5001521216" evidence="1">
    <location>
        <begin position="17"/>
        <end position="165"/>
    </location>
</feature>
<organism evidence="2">
    <name type="scientific">Amblyomma cajennense</name>
    <name type="common">Cayenne tick</name>
    <name type="synonym">Acarus cajennensis</name>
    <dbReference type="NCBI Taxonomy" id="34607"/>
    <lineage>
        <taxon>Eukaryota</taxon>
        <taxon>Metazoa</taxon>
        <taxon>Ecdysozoa</taxon>
        <taxon>Arthropoda</taxon>
        <taxon>Chelicerata</taxon>
        <taxon>Arachnida</taxon>
        <taxon>Acari</taxon>
        <taxon>Parasitiformes</taxon>
        <taxon>Ixodida</taxon>
        <taxon>Ixodoidea</taxon>
        <taxon>Ixodidae</taxon>
        <taxon>Amblyomminae</taxon>
        <taxon>Amblyomma</taxon>
    </lineage>
</organism>
<dbReference type="EMBL" id="GBBK01000533">
    <property type="protein sequence ID" value="JAC23949.1"/>
    <property type="molecule type" value="mRNA"/>
</dbReference>
<protein>
    <submittedName>
        <fullName evidence="2">Putative secreted protein</fullName>
    </submittedName>
</protein>
<name>A0A023FRL1_AMBCJ</name>
<reference evidence="2" key="1">
    <citation type="submission" date="2014-03" db="EMBL/GenBank/DDBJ databases">
        <title>The sialotranscriptome of Amblyomma triste, Amblyomma parvum and Amblyomma cajennense ticks, uncovered by 454-based RNA-seq.</title>
        <authorList>
            <person name="Garcia G.R."/>
            <person name="Gardinassi L.G."/>
            <person name="Ribeiro J.M."/>
            <person name="Anatriello E."/>
            <person name="Ferreira B.R."/>
            <person name="Moreira H.N."/>
            <person name="Mafra C."/>
            <person name="Olegario M.M."/>
            <person name="Szabo P.J."/>
            <person name="Miranda-Santos I.K."/>
            <person name="Maruyama S.R."/>
        </authorList>
    </citation>
    <scope>NUCLEOTIDE SEQUENCE</scope>
    <source>
        <strain evidence="2">Uberlandia</strain>
        <tissue evidence="2">Salivary glands</tissue>
    </source>
</reference>
<sequence length="165" mass="18874">MKLQLQAFCLLQIALCSDIGNEVEFVQGSLKENGGNLDIRKVLITNESLWLYQETYENGFIACSRTKCLYEREICIRIKMTNYSETQYNFTLAMYLNDTPVENDYFGTFANDTDPPKSLVLRDPLGGEKQVELTLRYTDELDQKCSVFAINSLDPHLTTCKVITV</sequence>
<accession>A0A023FRL1</accession>
<dbReference type="AlphaFoldDB" id="A0A023FRL1"/>
<keyword evidence="1" id="KW-0732">Signal</keyword>